<dbReference type="Pfam" id="PF09360">
    <property type="entry name" value="zf-CDGSH"/>
    <property type="match status" value="1"/>
</dbReference>
<evidence type="ECO:0000313" key="7">
    <source>
        <dbReference type="EMBL" id="MBP2041255.1"/>
    </source>
</evidence>
<keyword evidence="2" id="KW-0479">Metal-binding</keyword>
<evidence type="ECO:0000256" key="4">
    <source>
        <dbReference type="ARBA" id="ARBA00023014"/>
    </source>
</evidence>
<evidence type="ECO:0000256" key="3">
    <source>
        <dbReference type="ARBA" id="ARBA00023004"/>
    </source>
</evidence>
<evidence type="ECO:0000256" key="2">
    <source>
        <dbReference type="ARBA" id="ARBA00022723"/>
    </source>
</evidence>
<feature type="region of interest" description="Disordered" evidence="5">
    <location>
        <begin position="1"/>
        <end position="27"/>
    </location>
</feature>
<comment type="caution">
    <text evidence="7">The sequence shown here is derived from an EMBL/GenBank/DDBJ whole genome shotgun (WGS) entry which is preliminary data.</text>
</comment>
<evidence type="ECO:0000313" key="8">
    <source>
        <dbReference type="Proteomes" id="UP001519310"/>
    </source>
</evidence>
<keyword evidence="3" id="KW-0408">Iron</keyword>
<organism evidence="7 8">
    <name type="scientific">Streptomyces avidinii</name>
    <dbReference type="NCBI Taxonomy" id="1895"/>
    <lineage>
        <taxon>Bacteria</taxon>
        <taxon>Bacillati</taxon>
        <taxon>Actinomycetota</taxon>
        <taxon>Actinomycetes</taxon>
        <taxon>Kitasatosporales</taxon>
        <taxon>Streptomycetaceae</taxon>
        <taxon>Streptomyces</taxon>
    </lineage>
</organism>
<feature type="domain" description="Iron-binding zinc finger CDGSH type" evidence="6">
    <location>
        <begin position="33"/>
        <end position="77"/>
    </location>
</feature>
<gene>
    <name evidence="7" type="ORF">J2Z77_007112</name>
</gene>
<proteinExistence type="predicted"/>
<dbReference type="Gene3D" id="3.40.5.90">
    <property type="entry name" value="CDGSH iron-sulfur domain, mitoNEET-type"/>
    <property type="match status" value="1"/>
</dbReference>
<evidence type="ECO:0000259" key="6">
    <source>
        <dbReference type="SMART" id="SM00704"/>
    </source>
</evidence>
<protein>
    <submittedName>
        <fullName evidence="7">CDGSH-type Zn-finger protein</fullName>
    </submittedName>
</protein>
<dbReference type="EMBL" id="JAGGLQ010000022">
    <property type="protein sequence ID" value="MBP2041255.1"/>
    <property type="molecule type" value="Genomic_DNA"/>
</dbReference>
<dbReference type="RefSeq" id="WP_229920389.1">
    <property type="nucleotide sequence ID" value="NZ_BMVL01000005.1"/>
</dbReference>
<dbReference type="SMART" id="SM00704">
    <property type="entry name" value="ZnF_CDGSH"/>
    <property type="match status" value="1"/>
</dbReference>
<sequence length="87" mass="9455">MPSTSDNDPPIAAPVPAPARRVSVDPQGPVLVEGPVEILLDDGTTVRSDRFMVAVCTCRRSGTYPWCDTSHRRRERPASPAPDDRNA</sequence>
<reference evidence="7 8" key="1">
    <citation type="submission" date="2021-03" db="EMBL/GenBank/DDBJ databases">
        <title>Genomic Encyclopedia of Type Strains, Phase IV (KMG-IV): sequencing the most valuable type-strain genomes for metagenomic binning, comparative biology and taxonomic classification.</title>
        <authorList>
            <person name="Goeker M."/>
        </authorList>
    </citation>
    <scope>NUCLEOTIDE SEQUENCE [LARGE SCALE GENOMIC DNA]</scope>
    <source>
        <strain evidence="7 8">DSM 40526</strain>
    </source>
</reference>
<accession>A0ABS4LGM8</accession>
<keyword evidence="8" id="KW-1185">Reference proteome</keyword>
<feature type="region of interest" description="Disordered" evidence="5">
    <location>
        <begin position="65"/>
        <end position="87"/>
    </location>
</feature>
<dbReference type="Proteomes" id="UP001519310">
    <property type="component" value="Unassembled WGS sequence"/>
</dbReference>
<name>A0ABS4LGM8_STRAV</name>
<dbReference type="InterPro" id="IPR042216">
    <property type="entry name" value="MitoNEET_CISD"/>
</dbReference>
<dbReference type="InterPro" id="IPR018967">
    <property type="entry name" value="FeS-contain_CDGSH-typ"/>
</dbReference>
<keyword evidence="1" id="KW-0001">2Fe-2S</keyword>
<evidence type="ECO:0000256" key="5">
    <source>
        <dbReference type="SAM" id="MobiDB-lite"/>
    </source>
</evidence>
<evidence type="ECO:0000256" key="1">
    <source>
        <dbReference type="ARBA" id="ARBA00022714"/>
    </source>
</evidence>
<keyword evidence="4" id="KW-0411">Iron-sulfur</keyword>